<dbReference type="SUPFAM" id="SSF56327">
    <property type="entry name" value="LDH C-terminal domain-like"/>
    <property type="match status" value="1"/>
</dbReference>
<evidence type="ECO:0000256" key="1">
    <source>
        <dbReference type="ARBA" id="ARBA00010141"/>
    </source>
</evidence>
<dbReference type="Pfam" id="PF11975">
    <property type="entry name" value="Glyco_hydro_4C"/>
    <property type="match status" value="1"/>
</dbReference>
<dbReference type="SUPFAM" id="SSF51735">
    <property type="entry name" value="NAD(P)-binding Rossmann-fold domains"/>
    <property type="match status" value="1"/>
</dbReference>
<comment type="caution">
    <text evidence="10">The sequence shown here is derived from an EMBL/GenBank/DDBJ whole genome shotgun (WGS) entry which is preliminary data.</text>
</comment>
<dbReference type="Pfam" id="PF02056">
    <property type="entry name" value="Glyco_hydro_4"/>
    <property type="match status" value="1"/>
</dbReference>
<name>A0ABS1J0S2_9FIRM</name>
<evidence type="ECO:0000256" key="3">
    <source>
        <dbReference type="ARBA" id="ARBA00022723"/>
    </source>
</evidence>
<evidence type="ECO:0000313" key="11">
    <source>
        <dbReference type="Proteomes" id="UP000604730"/>
    </source>
</evidence>
<keyword evidence="6" id="KW-0464">Manganese</keyword>
<feature type="domain" description="Glycosyl hydrolase family 4 C-terminal" evidence="9">
    <location>
        <begin position="190"/>
        <end position="430"/>
    </location>
</feature>
<comment type="subunit">
    <text evidence="2">Homotetramer.</text>
</comment>
<evidence type="ECO:0000259" key="9">
    <source>
        <dbReference type="Pfam" id="PF11975"/>
    </source>
</evidence>
<dbReference type="InterPro" id="IPR036291">
    <property type="entry name" value="NAD(P)-bd_dom_sf"/>
</dbReference>
<dbReference type="PANTHER" id="PTHR32092:SF5">
    <property type="entry name" value="6-PHOSPHO-BETA-GLUCOSIDASE"/>
    <property type="match status" value="1"/>
</dbReference>
<proteinExistence type="inferred from homology"/>
<dbReference type="Proteomes" id="UP000604730">
    <property type="component" value="Unassembled WGS sequence"/>
</dbReference>
<dbReference type="Gene3D" id="3.40.50.720">
    <property type="entry name" value="NAD(P)-binding Rossmann-like Domain"/>
    <property type="match status" value="1"/>
</dbReference>
<evidence type="ECO:0000256" key="6">
    <source>
        <dbReference type="ARBA" id="ARBA00023211"/>
    </source>
</evidence>
<evidence type="ECO:0000256" key="4">
    <source>
        <dbReference type="ARBA" id="ARBA00022801"/>
    </source>
</evidence>
<evidence type="ECO:0000256" key="8">
    <source>
        <dbReference type="RuleBase" id="RU361152"/>
    </source>
</evidence>
<dbReference type="GO" id="GO:0016787">
    <property type="term" value="F:hydrolase activity"/>
    <property type="evidence" value="ECO:0007669"/>
    <property type="project" value="UniProtKB-KW"/>
</dbReference>
<comment type="cofactor">
    <cofactor evidence="8">
        <name>NAD(+)</name>
        <dbReference type="ChEBI" id="CHEBI:57540"/>
    </cofactor>
    <text evidence="8">Binds 1 NAD(+) per subunit.</text>
</comment>
<gene>
    <name evidence="10" type="ORF">JJN12_08120</name>
</gene>
<keyword evidence="4 8" id="KW-0378">Hydrolase</keyword>
<evidence type="ECO:0000313" key="10">
    <source>
        <dbReference type="EMBL" id="MBK5897740.1"/>
    </source>
</evidence>
<accession>A0ABS1J0S2</accession>
<evidence type="ECO:0000256" key="7">
    <source>
        <dbReference type="ARBA" id="ARBA00023295"/>
    </source>
</evidence>
<keyword evidence="11" id="KW-1185">Reference proteome</keyword>
<keyword evidence="5 8" id="KW-0520">NAD</keyword>
<dbReference type="EMBL" id="JAEPRJ010000001">
    <property type="protein sequence ID" value="MBK5897740.1"/>
    <property type="molecule type" value="Genomic_DNA"/>
</dbReference>
<reference evidence="10 11" key="1">
    <citation type="submission" date="2021-01" db="EMBL/GenBank/DDBJ databases">
        <title>Isolation and description of Catonella massiliensis sp. nov., a novel Catonella species, isolated from a stable periodontitis subject.</title>
        <authorList>
            <person name="Antezack A."/>
            <person name="Boxberger M."/>
            <person name="La Scola B."/>
            <person name="Monnet-Corti V."/>
        </authorList>
    </citation>
    <scope>NUCLEOTIDE SEQUENCE [LARGE SCALE GENOMIC DNA]</scope>
    <source>
        <strain evidence="10 11">Marseille-Q4567</strain>
    </source>
</reference>
<dbReference type="InterPro" id="IPR015955">
    <property type="entry name" value="Lactate_DH/Glyco_Ohase_4_C"/>
</dbReference>
<keyword evidence="3" id="KW-0479">Metal-binding</keyword>
<dbReference type="RefSeq" id="WP_208429206.1">
    <property type="nucleotide sequence ID" value="NZ_JAEPRJ010000001.1"/>
</dbReference>
<comment type="similarity">
    <text evidence="1 8">Belongs to the glycosyl hydrolase 4 family.</text>
</comment>
<evidence type="ECO:0000256" key="2">
    <source>
        <dbReference type="ARBA" id="ARBA00011881"/>
    </source>
</evidence>
<dbReference type="InterPro" id="IPR001088">
    <property type="entry name" value="Glyco_hydro_4"/>
</dbReference>
<keyword evidence="7 8" id="KW-0326">Glycosidase</keyword>
<dbReference type="PRINTS" id="PR00732">
    <property type="entry name" value="GLHYDRLASE4"/>
</dbReference>
<dbReference type="PANTHER" id="PTHR32092">
    <property type="entry name" value="6-PHOSPHO-BETA-GLUCOSIDASE-RELATED"/>
    <property type="match status" value="1"/>
</dbReference>
<dbReference type="InterPro" id="IPR022616">
    <property type="entry name" value="Glyco_hydro_4_C"/>
</dbReference>
<organism evidence="10 11">
    <name type="scientific">Catonella massiliensis</name>
    <dbReference type="NCBI Taxonomy" id="2799636"/>
    <lineage>
        <taxon>Bacteria</taxon>
        <taxon>Bacillati</taxon>
        <taxon>Bacillota</taxon>
        <taxon>Clostridia</taxon>
        <taxon>Lachnospirales</taxon>
        <taxon>Lachnospiraceae</taxon>
        <taxon>Catonella</taxon>
    </lineage>
</organism>
<protein>
    <submittedName>
        <fullName evidence="10">Glycoside hydrolase</fullName>
    </submittedName>
</protein>
<sequence>MKIAVIGGAGVRTVIFINGLLKRYKDLHIEEAMLYDIDYKKLGIIEKLCNQVIRRENKDLKLSVCEDVKEAIKGADYIVTTLRVGGDHSRVIDETVALKDGVIGQETTGVGGFSMAVRTIPVLLDYCKLIKEYAPNAIIFNFTNPSGLVTQALKKAGYKNVIGICDAPSSCKFRMAAKLGVEEKDLYVEFYGLNHLSWIRSVKKEGKEILPDLLKDDEFLSEVEEFKMFDKDLLRDLGLLPNEYLYYYYHREKALANMLKSEAARGKSIENINLAMMKELDIMDADTEAEEMLQTFLYYMQLRENSYMSAETGGENRPMLPKGELEVPDGMGYAGVMLDCIEGLQSEEGRYLVLSVENNGSIPELRDEDVVEVTCKVSKNGIEPVKVTDVPEDCMVLIRLIKNYENLVVKAIEEDSRETAIRALMQHPLISSYSLAKKLLEDYETAYDKKMFN</sequence>
<evidence type="ECO:0000256" key="5">
    <source>
        <dbReference type="ARBA" id="ARBA00023027"/>
    </source>
</evidence>
<dbReference type="Gene3D" id="3.90.110.10">
    <property type="entry name" value="Lactate dehydrogenase/glycoside hydrolase, family 4, C-terminal"/>
    <property type="match status" value="1"/>
</dbReference>